<evidence type="ECO:0000313" key="2">
    <source>
        <dbReference type="EMBL" id="KTB39624.1"/>
    </source>
</evidence>
<evidence type="ECO:0000256" key="1">
    <source>
        <dbReference type="SAM" id="MobiDB-lite"/>
    </source>
</evidence>
<feature type="region of interest" description="Disordered" evidence="1">
    <location>
        <begin position="162"/>
        <end position="190"/>
    </location>
</feature>
<sequence length="190" mass="21427">MIYKGKDAECVWENDFQKFSCNRSPPVTQLFGINCSEIPMLIFHNELIPFAPFFNKHSILMDVYVAHLVINMECLGNKLWMNTASGVILSEPSGPSTSGPWSDVVRPIVVPTTVDMLKGDTCIRFFVSFGPSVDHTTLPPKTGKRPKDLIHTSIWLEILSDSDQSKEAREDQDYDYQKKGKPRAYGGKQL</sequence>
<comment type="caution">
    <text evidence="2">The sequence shown here is derived from an EMBL/GenBank/DDBJ whole genome shotgun (WGS) entry which is preliminary data.</text>
</comment>
<accession>A0A0W0FTR9</accession>
<reference evidence="2 3" key="1">
    <citation type="submission" date="2015-12" db="EMBL/GenBank/DDBJ databases">
        <title>Draft genome sequence of Moniliophthora roreri, the causal agent of frosty pod rot of cacao.</title>
        <authorList>
            <person name="Aime M.C."/>
            <person name="Diaz-Valderrama J.R."/>
            <person name="Kijpornyongpan T."/>
            <person name="Phillips-Mora W."/>
        </authorList>
    </citation>
    <scope>NUCLEOTIDE SEQUENCE [LARGE SCALE GENOMIC DNA]</scope>
    <source>
        <strain evidence="2 3">MCA 2952</strain>
    </source>
</reference>
<dbReference type="AlphaFoldDB" id="A0A0W0FTR9"/>
<gene>
    <name evidence="2" type="ORF">WG66_7807</name>
</gene>
<dbReference type="Proteomes" id="UP000054988">
    <property type="component" value="Unassembled WGS sequence"/>
</dbReference>
<evidence type="ECO:0000313" key="3">
    <source>
        <dbReference type="Proteomes" id="UP000054988"/>
    </source>
</evidence>
<protein>
    <submittedName>
        <fullName evidence="2">Uncharacterized protein</fullName>
    </submittedName>
</protein>
<feature type="compositionally biased region" description="Basic and acidic residues" evidence="1">
    <location>
        <begin position="163"/>
        <end position="178"/>
    </location>
</feature>
<organism evidence="2 3">
    <name type="scientific">Moniliophthora roreri</name>
    <name type="common">Frosty pod rot fungus</name>
    <name type="synonym">Monilia roreri</name>
    <dbReference type="NCBI Taxonomy" id="221103"/>
    <lineage>
        <taxon>Eukaryota</taxon>
        <taxon>Fungi</taxon>
        <taxon>Dikarya</taxon>
        <taxon>Basidiomycota</taxon>
        <taxon>Agaricomycotina</taxon>
        <taxon>Agaricomycetes</taxon>
        <taxon>Agaricomycetidae</taxon>
        <taxon>Agaricales</taxon>
        <taxon>Marasmiineae</taxon>
        <taxon>Marasmiaceae</taxon>
        <taxon>Moniliophthora</taxon>
    </lineage>
</organism>
<dbReference type="EMBL" id="LATX01001657">
    <property type="protein sequence ID" value="KTB39624.1"/>
    <property type="molecule type" value="Genomic_DNA"/>
</dbReference>
<name>A0A0W0FTR9_MONRR</name>
<proteinExistence type="predicted"/>